<reference evidence="3" key="1">
    <citation type="submission" date="2022-11" db="UniProtKB">
        <authorList>
            <consortium name="WormBaseParasite"/>
        </authorList>
    </citation>
    <scope>IDENTIFICATION</scope>
</reference>
<protein>
    <submittedName>
        <fullName evidence="3">G-protein coupled receptors family 1 profile domain-containing protein</fullName>
    </submittedName>
</protein>
<proteinExistence type="predicted"/>
<feature type="transmembrane region" description="Helical" evidence="1">
    <location>
        <begin position="27"/>
        <end position="54"/>
    </location>
</feature>
<keyword evidence="2" id="KW-1185">Reference proteome</keyword>
<accession>A0A914S4C6</accession>
<name>A0A914S4C6_PAREQ</name>
<evidence type="ECO:0000313" key="3">
    <source>
        <dbReference type="WBParaSite" id="PEQ_0001200401-mRNA-1"/>
    </source>
</evidence>
<dbReference type="Proteomes" id="UP000887564">
    <property type="component" value="Unplaced"/>
</dbReference>
<dbReference type="AlphaFoldDB" id="A0A914S4C6"/>
<keyword evidence="1" id="KW-0472">Membrane</keyword>
<organism evidence="2 3">
    <name type="scientific">Parascaris equorum</name>
    <name type="common">Equine roundworm</name>
    <dbReference type="NCBI Taxonomy" id="6256"/>
    <lineage>
        <taxon>Eukaryota</taxon>
        <taxon>Metazoa</taxon>
        <taxon>Ecdysozoa</taxon>
        <taxon>Nematoda</taxon>
        <taxon>Chromadorea</taxon>
        <taxon>Rhabditida</taxon>
        <taxon>Spirurina</taxon>
        <taxon>Ascaridomorpha</taxon>
        <taxon>Ascaridoidea</taxon>
        <taxon>Ascarididae</taxon>
        <taxon>Parascaris</taxon>
    </lineage>
</organism>
<keyword evidence="1" id="KW-0812">Transmembrane</keyword>
<sequence>METIAYNSAAIVTKRIEFCSSKLRSVVLYLLFCNLALLNIVDTLAGMFVSLLFVTNGSWFFSESFCRFSAAMQQVNDIFSQSLSYVRYASMQEQFYVGCIHVNTHHHGILFGGKERGCGQSSSCFH</sequence>
<evidence type="ECO:0000256" key="1">
    <source>
        <dbReference type="SAM" id="Phobius"/>
    </source>
</evidence>
<evidence type="ECO:0000313" key="2">
    <source>
        <dbReference type="Proteomes" id="UP000887564"/>
    </source>
</evidence>
<keyword evidence="1" id="KW-1133">Transmembrane helix</keyword>
<dbReference type="WBParaSite" id="PEQ_0001200401-mRNA-1">
    <property type="protein sequence ID" value="PEQ_0001200401-mRNA-1"/>
    <property type="gene ID" value="PEQ_0001200401"/>
</dbReference>
<dbReference type="SUPFAM" id="SSF81321">
    <property type="entry name" value="Family A G protein-coupled receptor-like"/>
    <property type="match status" value="1"/>
</dbReference>